<protein>
    <recommendedName>
        <fullName evidence="2">SHOCT domain-containing protein</fullName>
    </recommendedName>
</protein>
<gene>
    <name evidence="1" type="ORF">METZ01_LOCUS342325</name>
</gene>
<reference evidence="1" key="1">
    <citation type="submission" date="2018-05" db="EMBL/GenBank/DDBJ databases">
        <authorList>
            <person name="Lanie J.A."/>
            <person name="Ng W.-L."/>
            <person name="Kazmierczak K.M."/>
            <person name="Andrzejewski T.M."/>
            <person name="Davidsen T.M."/>
            <person name="Wayne K.J."/>
            <person name="Tettelin H."/>
            <person name="Glass J.I."/>
            <person name="Rusch D."/>
            <person name="Podicherti R."/>
            <person name="Tsui H.-C.T."/>
            <person name="Winkler M.E."/>
        </authorList>
    </citation>
    <scope>NUCLEOTIDE SEQUENCE</scope>
</reference>
<organism evidence="1">
    <name type="scientific">marine metagenome</name>
    <dbReference type="NCBI Taxonomy" id="408172"/>
    <lineage>
        <taxon>unclassified sequences</taxon>
        <taxon>metagenomes</taxon>
        <taxon>ecological metagenomes</taxon>
    </lineage>
</organism>
<proteinExistence type="predicted"/>
<evidence type="ECO:0000313" key="1">
    <source>
        <dbReference type="EMBL" id="SVC89471.1"/>
    </source>
</evidence>
<dbReference type="AlphaFoldDB" id="A0A382QYR6"/>
<sequence>MGIDEQATDIRRMFEARLITRKEYGELIQKLEAEFE</sequence>
<dbReference type="EMBL" id="UINC01117206">
    <property type="protein sequence ID" value="SVC89471.1"/>
    <property type="molecule type" value="Genomic_DNA"/>
</dbReference>
<accession>A0A382QYR6</accession>
<name>A0A382QYR6_9ZZZZ</name>
<evidence type="ECO:0008006" key="2">
    <source>
        <dbReference type="Google" id="ProtNLM"/>
    </source>
</evidence>